<evidence type="ECO:0000256" key="4">
    <source>
        <dbReference type="ARBA" id="ARBA00022723"/>
    </source>
</evidence>
<evidence type="ECO:0000256" key="2">
    <source>
        <dbReference type="ARBA" id="ARBA00006706"/>
    </source>
</evidence>
<evidence type="ECO:0000256" key="1">
    <source>
        <dbReference type="ARBA" id="ARBA00001946"/>
    </source>
</evidence>
<dbReference type="SFLD" id="SFLDS00005">
    <property type="entry name" value="Isoprenoid_Synthase_Type_I"/>
    <property type="match status" value="1"/>
</dbReference>
<dbReference type="PANTHER" id="PTHR12001">
    <property type="entry name" value="GERANYLGERANYL PYROPHOSPHATE SYNTHASE"/>
    <property type="match status" value="1"/>
</dbReference>
<dbReference type="InterPro" id="IPR000092">
    <property type="entry name" value="Polyprenyl_synt"/>
</dbReference>
<evidence type="ECO:0000313" key="7">
    <source>
        <dbReference type="EMBL" id="CAI8827827.1"/>
    </source>
</evidence>
<keyword evidence="4" id="KW-0479">Metal-binding</keyword>
<dbReference type="PROSITE" id="PS00723">
    <property type="entry name" value="POLYPRENYL_SYNTHASE_1"/>
    <property type="match status" value="1"/>
</dbReference>
<dbReference type="InterPro" id="IPR008949">
    <property type="entry name" value="Isoprenoid_synthase_dom_sf"/>
</dbReference>
<dbReference type="EMBL" id="OX458333">
    <property type="protein sequence ID" value="CAI8827827.1"/>
    <property type="molecule type" value="Genomic_DNA"/>
</dbReference>
<evidence type="ECO:0000256" key="6">
    <source>
        <dbReference type="RuleBase" id="RU004466"/>
    </source>
</evidence>
<dbReference type="Pfam" id="PF00348">
    <property type="entry name" value="polyprenyl_synt"/>
    <property type="match status" value="1"/>
</dbReference>
<dbReference type="Proteomes" id="UP001162030">
    <property type="component" value="Chromosome"/>
</dbReference>
<accession>A0ABM9I1F8</accession>
<dbReference type="Gene3D" id="1.10.600.10">
    <property type="entry name" value="Farnesyl Diphosphate Synthase"/>
    <property type="match status" value="1"/>
</dbReference>
<evidence type="ECO:0000256" key="5">
    <source>
        <dbReference type="ARBA" id="ARBA00022842"/>
    </source>
</evidence>
<sequence length="326" mass="35264">MPGVNGFKEYCSRRKPILSQAVDRTLRELFQDLHVPPDETFRSLFQDGKLIRGSLVCLVNESLGGDLSSAIQRSVAVEMIHGATLIHDDFVDQDRTRRGKPAAWTITGARRAVLLGDVIFASAIEMMSDLSADDGLAVSRAIARIAKGAFQEPIDASELNRRLGAEALSDTLYDAIVDLKTGVLFGVACELGAIAAGASADVRKAFHRYGLLIGEAYQIADDLQEIEHHLSNGTVCAGDLAALAPALVRFGANPQSAIAPLLAVERSVLSPALSKCLAEMRRRMAQELERRLKLARLEVAGLVAGPRERAMIHEAPRELIAMFNEA</sequence>
<comment type="cofactor">
    <cofactor evidence="1">
        <name>Mg(2+)</name>
        <dbReference type="ChEBI" id="CHEBI:18420"/>
    </cofactor>
</comment>
<comment type="similarity">
    <text evidence="2 6">Belongs to the FPP/GGPP synthase family.</text>
</comment>
<proteinExistence type="inferred from homology"/>
<dbReference type="SUPFAM" id="SSF48576">
    <property type="entry name" value="Terpenoid synthases"/>
    <property type="match status" value="1"/>
</dbReference>
<gene>
    <name evidence="7" type="ORF">MSZNOR_2086</name>
</gene>
<reference evidence="7 8" key="1">
    <citation type="submission" date="2023-03" db="EMBL/GenBank/DDBJ databases">
        <authorList>
            <person name="Pearce D."/>
        </authorList>
    </citation>
    <scope>NUCLEOTIDE SEQUENCE [LARGE SCALE GENOMIC DNA]</scope>
    <source>
        <strain evidence="7">Msz</strain>
    </source>
</reference>
<evidence type="ECO:0000256" key="3">
    <source>
        <dbReference type="ARBA" id="ARBA00022679"/>
    </source>
</evidence>
<evidence type="ECO:0000313" key="8">
    <source>
        <dbReference type="Proteomes" id="UP001162030"/>
    </source>
</evidence>
<keyword evidence="8" id="KW-1185">Reference proteome</keyword>
<protein>
    <submittedName>
        <fullName evidence="7">Polyprenyl synthetase</fullName>
    </submittedName>
</protein>
<dbReference type="PANTHER" id="PTHR12001:SF85">
    <property type="entry name" value="SHORT CHAIN ISOPRENYL DIPHOSPHATE SYNTHASE"/>
    <property type="match status" value="1"/>
</dbReference>
<keyword evidence="5" id="KW-0460">Magnesium</keyword>
<dbReference type="InterPro" id="IPR033749">
    <property type="entry name" value="Polyprenyl_synt_CS"/>
</dbReference>
<name>A0ABM9I1F8_9GAMM</name>
<organism evidence="7 8">
    <name type="scientific">Methylocaldum szegediense</name>
    <dbReference type="NCBI Taxonomy" id="73780"/>
    <lineage>
        <taxon>Bacteria</taxon>
        <taxon>Pseudomonadati</taxon>
        <taxon>Pseudomonadota</taxon>
        <taxon>Gammaproteobacteria</taxon>
        <taxon>Methylococcales</taxon>
        <taxon>Methylococcaceae</taxon>
        <taxon>Methylocaldum</taxon>
    </lineage>
</organism>
<keyword evidence="3 6" id="KW-0808">Transferase</keyword>